<proteinExistence type="predicted"/>
<dbReference type="InterPro" id="IPR050464">
    <property type="entry name" value="Zeta_carotene_desat/Oxidored"/>
</dbReference>
<gene>
    <name evidence="2" type="ORF">SAMN05444354_10269</name>
</gene>
<feature type="compositionally biased region" description="Pro residues" evidence="1">
    <location>
        <begin position="574"/>
        <end position="584"/>
    </location>
</feature>
<protein>
    <submittedName>
        <fullName evidence="2">NAD(P)-binding Rossmann-like domain-containing protein</fullName>
    </submittedName>
</protein>
<evidence type="ECO:0000313" key="2">
    <source>
        <dbReference type="EMBL" id="SEK67926.1"/>
    </source>
</evidence>
<dbReference type="InterPro" id="IPR036188">
    <property type="entry name" value="FAD/NAD-bd_sf"/>
</dbReference>
<evidence type="ECO:0000313" key="3">
    <source>
        <dbReference type="Proteomes" id="UP000182719"/>
    </source>
</evidence>
<dbReference type="PANTHER" id="PTHR42923:SF46">
    <property type="entry name" value="AMINE OXIDASE"/>
    <property type="match status" value="1"/>
</dbReference>
<name>A0A1H7IZW6_STIAU</name>
<evidence type="ECO:0000256" key="1">
    <source>
        <dbReference type="SAM" id="MobiDB-lite"/>
    </source>
</evidence>
<dbReference type="PANTHER" id="PTHR42923">
    <property type="entry name" value="PROTOPORPHYRINOGEN OXIDASE"/>
    <property type="match status" value="1"/>
</dbReference>
<dbReference type="Gene3D" id="3.50.50.60">
    <property type="entry name" value="FAD/NAD(P)-binding domain"/>
    <property type="match status" value="1"/>
</dbReference>
<accession>A0A1H7IZW6</accession>
<sequence length="723" mass="80724">MTEGGAASPRKKVVVLGGGAGALTTAYYLSSTPELRARYEVTVYQVGWRLGGKGASGRGPHGRIEEHGLHIFWGFYENAFQLMRACYREMNRPATMPLATFEQAFLPRDLLALQELVHGTWQRWVIPFPSNSRSPGQSGSIDSSQEVLGVLFQTILDLFNRTQALLVGTAAEGTAQDFLGRLQEVLAESMERGADLLLSVRLLVQEGQRLLEQAHVRVLAVLRGEVEARGMLDAALLDTLRGFLRWLWARFTPLLESNFLLFQMCVGLDFLVANLVGILSDQVFVRGFNAIEEMDYRAWLAKHGASELTLKSALSRTIYDAAMSMVDGDPDCQAIGAGSALRALLRIGLTYQGHIAYEFAASMGDVIFVPLYEACRKNGVRFEFFHRVEELVADDVTGLPQIRRIRIGRQVTLKDPSREYEPLIYVKNLPCWPSQPLWDQLLEGDNLLREGINLESFYTPWRSVEERVLEAGRDFDHVVFGIPVASVPFLCPSLVEKNAAWRRMVEQVATIQTQSFQIWTSKDLSAMGWTVGSPMLTGYVEPIDTWADMTNLLPREGWAQPNAPRNVAYFCGPQPGPRQPPPPDAHAFPTQETERARQDAVHFLNHHIGVLWPRATQPRAPGAFDWTLLVPSNGGEGEARFETQYWRANVDPSERYTLALPGTFKARIRPDRTGFANLSICGDWVDNGFYIGAAEGAVISGMLAFRAVTGQRLPISGEAFWYR</sequence>
<keyword evidence="3" id="KW-1185">Reference proteome</keyword>
<dbReference type="Proteomes" id="UP000182719">
    <property type="component" value="Unassembled WGS sequence"/>
</dbReference>
<dbReference type="OrthoDB" id="220163at2"/>
<dbReference type="GO" id="GO:0016491">
    <property type="term" value="F:oxidoreductase activity"/>
    <property type="evidence" value="ECO:0007669"/>
    <property type="project" value="TreeGrafter"/>
</dbReference>
<dbReference type="AlphaFoldDB" id="A0A1H7IZW6"/>
<dbReference type="EMBL" id="FOAP01000002">
    <property type="protein sequence ID" value="SEK67926.1"/>
    <property type="molecule type" value="Genomic_DNA"/>
</dbReference>
<dbReference type="RefSeq" id="WP_075005248.1">
    <property type="nucleotide sequence ID" value="NZ_FOAP01000002.1"/>
</dbReference>
<dbReference type="SUPFAM" id="SSF51905">
    <property type="entry name" value="FAD/NAD(P)-binding domain"/>
    <property type="match status" value="1"/>
</dbReference>
<feature type="region of interest" description="Disordered" evidence="1">
    <location>
        <begin position="572"/>
        <end position="594"/>
    </location>
</feature>
<dbReference type="Pfam" id="PF13450">
    <property type="entry name" value="NAD_binding_8"/>
    <property type="match status" value="1"/>
</dbReference>
<organism evidence="2 3">
    <name type="scientific">Stigmatella aurantiaca</name>
    <dbReference type="NCBI Taxonomy" id="41"/>
    <lineage>
        <taxon>Bacteria</taxon>
        <taxon>Pseudomonadati</taxon>
        <taxon>Myxococcota</taxon>
        <taxon>Myxococcia</taxon>
        <taxon>Myxococcales</taxon>
        <taxon>Cystobacterineae</taxon>
        <taxon>Archangiaceae</taxon>
        <taxon>Stigmatella</taxon>
    </lineage>
</organism>
<reference evidence="3" key="1">
    <citation type="submission" date="2016-10" db="EMBL/GenBank/DDBJ databases">
        <authorList>
            <person name="Varghese N."/>
            <person name="Submissions S."/>
        </authorList>
    </citation>
    <scope>NUCLEOTIDE SEQUENCE [LARGE SCALE GENOMIC DNA]</scope>
    <source>
        <strain evidence="3">DSM 17044</strain>
    </source>
</reference>